<feature type="region of interest" description="Disordered" evidence="1">
    <location>
        <begin position="118"/>
        <end position="140"/>
    </location>
</feature>
<gene>
    <name evidence="3" type="ORF">NCTC12221_01307</name>
</gene>
<dbReference type="EMBL" id="UGHZ01000001">
    <property type="protein sequence ID" value="STP09849.1"/>
    <property type="molecule type" value="Genomic_DNA"/>
</dbReference>
<accession>A0A377JPZ2</accession>
<protein>
    <submittedName>
        <fullName evidence="3">Uncharacterized protein</fullName>
    </submittedName>
</protein>
<reference evidence="3 4" key="1">
    <citation type="submission" date="2018-06" db="EMBL/GenBank/DDBJ databases">
        <authorList>
            <consortium name="Pathogen Informatics"/>
            <person name="Doyle S."/>
        </authorList>
    </citation>
    <scope>NUCLEOTIDE SEQUENCE [LARGE SCALE GENOMIC DNA]</scope>
    <source>
        <strain evidence="3 4">NCTC12221</strain>
    </source>
</reference>
<proteinExistence type="predicted"/>
<feature type="compositionally biased region" description="Polar residues" evidence="1">
    <location>
        <begin position="123"/>
        <end position="140"/>
    </location>
</feature>
<sequence>MGYFIFVLLLFLFVAIGLVFAKSKLSSKTKIILGICVLSLAILIGVYNLLQNKQTLNLERLKTAFVSETPLICNFQGKQLRVTTQNFTLSNGTMSFQGRADSKYNRIIIPLQDCDIESESADSKTSGAESADSKTNNAES</sequence>
<keyword evidence="2" id="KW-1133">Transmembrane helix</keyword>
<keyword evidence="2" id="KW-0812">Transmembrane</keyword>
<evidence type="ECO:0000256" key="2">
    <source>
        <dbReference type="SAM" id="Phobius"/>
    </source>
</evidence>
<feature type="transmembrane region" description="Helical" evidence="2">
    <location>
        <begin position="31"/>
        <end position="50"/>
    </location>
</feature>
<name>A0A377JPZ2_9HELI</name>
<evidence type="ECO:0000256" key="1">
    <source>
        <dbReference type="SAM" id="MobiDB-lite"/>
    </source>
</evidence>
<organism evidence="3 4">
    <name type="scientific">Helicobacter cinaedi</name>
    <dbReference type="NCBI Taxonomy" id="213"/>
    <lineage>
        <taxon>Bacteria</taxon>
        <taxon>Pseudomonadati</taxon>
        <taxon>Campylobacterota</taxon>
        <taxon>Epsilonproteobacteria</taxon>
        <taxon>Campylobacterales</taxon>
        <taxon>Helicobacteraceae</taxon>
        <taxon>Helicobacter</taxon>
    </lineage>
</organism>
<keyword evidence="2" id="KW-0472">Membrane</keyword>
<dbReference type="Proteomes" id="UP000255335">
    <property type="component" value="Unassembled WGS sequence"/>
</dbReference>
<evidence type="ECO:0000313" key="3">
    <source>
        <dbReference type="EMBL" id="STP09849.1"/>
    </source>
</evidence>
<dbReference type="AlphaFoldDB" id="A0A377JPZ2"/>
<dbReference type="RefSeq" id="WP_115026441.1">
    <property type="nucleotide sequence ID" value="NZ_UGHZ01000001.1"/>
</dbReference>
<evidence type="ECO:0000313" key="4">
    <source>
        <dbReference type="Proteomes" id="UP000255335"/>
    </source>
</evidence>